<dbReference type="InterPro" id="IPR018983">
    <property type="entry name" value="U3_snoRNA-assocProt_15_C"/>
</dbReference>
<keyword evidence="11" id="KW-1185">Reference proteome</keyword>
<evidence type="ECO:0000313" key="10">
    <source>
        <dbReference type="EMBL" id="KAI2653379.1"/>
    </source>
</evidence>
<dbReference type="Pfam" id="PF09384">
    <property type="entry name" value="UTP15_C"/>
    <property type="match status" value="1"/>
</dbReference>
<feature type="repeat" description="WD" evidence="8">
    <location>
        <begin position="230"/>
        <end position="262"/>
    </location>
</feature>
<dbReference type="PROSITE" id="PS50294">
    <property type="entry name" value="WD_REPEATS_REGION"/>
    <property type="match status" value="1"/>
</dbReference>
<proteinExistence type="predicted"/>
<evidence type="ECO:0000259" key="9">
    <source>
        <dbReference type="Pfam" id="PF09384"/>
    </source>
</evidence>
<dbReference type="EMBL" id="JACTAM010000018">
    <property type="protein sequence ID" value="KAI2653379.1"/>
    <property type="molecule type" value="Genomic_DNA"/>
</dbReference>
<sequence>MYDFQNGLYEWLSHQKCCDIAGPQSEPALSEMASFKPTKVQFLPKLGEKVTEDTLYWRNYKVHIYGPHSQEPIQTFTRFRDTAYGGSFRGDGKLLVAGSEEGLIRLFDVSGRVALRQFKGHTKAVHMTSFLSDGLRVVSGSDDLSCRIWDVPSGAELSSIIEHTDYIRALAPSKLNPDLFVTGSSVMTMQHGHPVECVLLYPSEALLVSTGGRYVKIWDLLKGGQELVSLKNHHKTVTCACLSSVDNKLLTGSLDRHIKVYNSSYKVVHNFDCDASILSMAIAPEDEVVAVGMTNGVLSIRHRRHKKDKETLTSRRRRGPSYRVFVKGKNFVPRQDDFLVSKPVKQYLQKYDKQLKSFEVSKALDTALQMWTRTNKPEVTVAVIIEINRRGTLKNALAGRNEESLTKILNFLLKHIFDPRFSRPLLMVGDIVLDLYREVIPQSPVVERLLQRLMEVLGREAELQQELLQVLGILDTLFASLTPRKEVAALAAPPVDQGSQLQAA</sequence>
<dbReference type="Pfam" id="PF00400">
    <property type="entry name" value="WD40"/>
    <property type="match status" value="3"/>
</dbReference>
<dbReference type="PANTHER" id="PTHR19924:SF26">
    <property type="entry name" value="U3 SMALL NUCLEOLAR RNA-ASSOCIATED PROTEIN 15 HOMOLOG"/>
    <property type="match status" value="1"/>
</dbReference>
<dbReference type="PANTHER" id="PTHR19924">
    <property type="entry name" value="UTP15 U3 SMALL NUCLEOLAR RNA-ASSOCIATED PROTEIN 15 FAMILY MEMBER"/>
    <property type="match status" value="1"/>
</dbReference>
<dbReference type="SMART" id="SM00320">
    <property type="entry name" value="WD40"/>
    <property type="match status" value="5"/>
</dbReference>
<dbReference type="InterPro" id="IPR019775">
    <property type="entry name" value="WD40_repeat_CS"/>
</dbReference>
<evidence type="ECO:0000256" key="3">
    <source>
        <dbReference type="ARBA" id="ARBA00022552"/>
    </source>
</evidence>
<dbReference type="PROSITE" id="PS50082">
    <property type="entry name" value="WD_REPEATS_2"/>
    <property type="match status" value="2"/>
</dbReference>
<evidence type="ECO:0000256" key="1">
    <source>
        <dbReference type="ARBA" id="ARBA00004604"/>
    </source>
</evidence>
<comment type="subcellular location">
    <subcellularLocation>
        <location evidence="1">Nucleus</location>
        <location evidence="1">Nucleolus</location>
    </subcellularLocation>
</comment>
<dbReference type="InterPro" id="IPR015943">
    <property type="entry name" value="WD40/YVTN_repeat-like_dom_sf"/>
</dbReference>
<name>A0ABQ8LRV7_LABRO</name>
<reference evidence="10 11" key="1">
    <citation type="submission" date="2022-01" db="EMBL/GenBank/DDBJ databases">
        <title>A high-quality chromosome-level genome assembly of rohu carp, Labeo rohita.</title>
        <authorList>
            <person name="Arick M.A. II"/>
            <person name="Hsu C.-Y."/>
            <person name="Magbanua Z."/>
            <person name="Pechanova O."/>
            <person name="Grover C."/>
            <person name="Miller E."/>
            <person name="Thrash A."/>
            <person name="Ezzel L."/>
            <person name="Alam S."/>
            <person name="Benzie J."/>
            <person name="Hamilton M."/>
            <person name="Karsi A."/>
            <person name="Lawrence M.L."/>
            <person name="Peterson D.G."/>
        </authorList>
    </citation>
    <scope>NUCLEOTIDE SEQUENCE [LARGE SCALE GENOMIC DNA]</scope>
    <source>
        <strain evidence="11">BAU-BD-2019</strain>
        <tissue evidence="10">Blood</tissue>
    </source>
</reference>
<dbReference type="SUPFAM" id="SSF50978">
    <property type="entry name" value="WD40 repeat-like"/>
    <property type="match status" value="1"/>
</dbReference>
<dbReference type="InterPro" id="IPR001680">
    <property type="entry name" value="WD40_rpt"/>
</dbReference>
<keyword evidence="5" id="KW-0677">Repeat</keyword>
<comment type="function">
    <text evidence="7">Ribosome biogenesis factor. Involved in nucleolar processing of pre-18S ribosomal RNA. Required for optimal pre-ribosomal RNA transcription by RNA polymerase I. Part of the small subunit (SSU) processome, first precursor of the small eukaryotic ribosomal subunit. During the assembly of the SSU processome in the nucleolus, many ribosome biogenesis factors, an RNA chaperone and ribosomal proteins associate with the nascent pre-rRNA and work in concert to generate RNA folding, modifications, rearrangements and cleavage as well as targeted degradation of pre-ribosomal RNA by the RNA exosome.</text>
</comment>
<feature type="repeat" description="WD" evidence="8">
    <location>
        <begin position="118"/>
        <end position="159"/>
    </location>
</feature>
<accession>A0ABQ8LRV7</accession>
<gene>
    <name evidence="10" type="ORF">H4Q32_013619</name>
</gene>
<organism evidence="10 11">
    <name type="scientific">Labeo rohita</name>
    <name type="common">Indian major carp</name>
    <name type="synonym">Cyprinus rohita</name>
    <dbReference type="NCBI Taxonomy" id="84645"/>
    <lineage>
        <taxon>Eukaryota</taxon>
        <taxon>Metazoa</taxon>
        <taxon>Chordata</taxon>
        <taxon>Craniata</taxon>
        <taxon>Vertebrata</taxon>
        <taxon>Euteleostomi</taxon>
        <taxon>Actinopterygii</taxon>
        <taxon>Neopterygii</taxon>
        <taxon>Teleostei</taxon>
        <taxon>Ostariophysi</taxon>
        <taxon>Cypriniformes</taxon>
        <taxon>Cyprinidae</taxon>
        <taxon>Labeoninae</taxon>
        <taxon>Labeonini</taxon>
        <taxon>Labeo</taxon>
    </lineage>
</organism>
<evidence type="ECO:0000256" key="2">
    <source>
        <dbReference type="ARBA" id="ARBA00018260"/>
    </source>
</evidence>
<comment type="caution">
    <text evidence="10">The sequence shown here is derived from an EMBL/GenBank/DDBJ whole genome shotgun (WGS) entry which is preliminary data.</text>
</comment>
<keyword evidence="4 8" id="KW-0853">WD repeat</keyword>
<evidence type="ECO:0000256" key="8">
    <source>
        <dbReference type="PROSITE-ProRule" id="PRU00221"/>
    </source>
</evidence>
<dbReference type="Proteomes" id="UP000830375">
    <property type="component" value="Unassembled WGS sequence"/>
</dbReference>
<evidence type="ECO:0000313" key="11">
    <source>
        <dbReference type="Proteomes" id="UP000830375"/>
    </source>
</evidence>
<protein>
    <recommendedName>
        <fullName evidence="2">U3 small nucleolar RNA-associated protein 15 homolog</fullName>
    </recommendedName>
</protein>
<dbReference type="Gene3D" id="2.130.10.10">
    <property type="entry name" value="YVTN repeat-like/Quinoprotein amine dehydrogenase"/>
    <property type="match status" value="2"/>
</dbReference>
<evidence type="ECO:0000256" key="7">
    <source>
        <dbReference type="ARBA" id="ARBA00045437"/>
    </source>
</evidence>
<feature type="domain" description="U3 small nucleolar RNA-associated protein 15 C-terminal" evidence="9">
    <location>
        <begin position="331"/>
        <end position="477"/>
    </location>
</feature>
<keyword evidence="3" id="KW-0698">rRNA processing</keyword>
<dbReference type="InterPro" id="IPR036322">
    <property type="entry name" value="WD40_repeat_dom_sf"/>
</dbReference>
<evidence type="ECO:0000256" key="5">
    <source>
        <dbReference type="ARBA" id="ARBA00022737"/>
    </source>
</evidence>
<keyword evidence="6" id="KW-0539">Nucleus</keyword>
<evidence type="ECO:0000256" key="4">
    <source>
        <dbReference type="ARBA" id="ARBA00022574"/>
    </source>
</evidence>
<dbReference type="PROSITE" id="PS00678">
    <property type="entry name" value="WD_REPEATS_1"/>
    <property type="match status" value="1"/>
</dbReference>
<evidence type="ECO:0000256" key="6">
    <source>
        <dbReference type="ARBA" id="ARBA00023242"/>
    </source>
</evidence>